<proteinExistence type="predicted"/>
<protein>
    <submittedName>
        <fullName evidence="1">Uncharacterized protein</fullName>
    </submittedName>
</protein>
<accession>A0A756I6A7</accession>
<reference evidence="1" key="1">
    <citation type="journal article" date="2018" name="Genome Biol.">
        <title>SKESA: strategic k-mer extension for scrupulous assemblies.</title>
        <authorList>
            <person name="Souvorov A."/>
            <person name="Agarwala R."/>
            <person name="Lipman D.J."/>
        </authorList>
    </citation>
    <scope>NUCLEOTIDE SEQUENCE</scope>
    <source>
        <strain evidence="1">MA.CK_00/00002125</strain>
    </source>
</reference>
<name>A0A756I6A7_SALER</name>
<reference evidence="1" key="2">
    <citation type="submission" date="2020-02" db="EMBL/GenBank/DDBJ databases">
        <authorList>
            <consortium name="NCBI Pathogen Detection Project"/>
        </authorList>
    </citation>
    <scope>NUCLEOTIDE SEQUENCE</scope>
    <source>
        <strain evidence="1">MA.CK_00/00002125</strain>
    </source>
</reference>
<evidence type="ECO:0000313" key="1">
    <source>
        <dbReference type="EMBL" id="HAG0017478.1"/>
    </source>
</evidence>
<comment type="caution">
    <text evidence="1">The sequence shown here is derived from an EMBL/GenBank/DDBJ whole genome shotgun (WGS) entry which is preliminary data.</text>
</comment>
<sequence length="171" mass="18509">MAIMQTGAYYPDNTITPISGAAVIGGQIPLTELQVKLSPRNRTGMGTPTSLGDAWHSTPTEVSILDVVNHYLVNPLTAVEMKYILAHPEKFTFEMGAGDRREGFKSRIVEVDNWHGEDVTGLVLTPNPAGAPAYKFSLTFSAVTGMMKLTDGHAGQPNTYGALRYLTVRAK</sequence>
<dbReference type="EMBL" id="DAAWYJ010000032">
    <property type="protein sequence ID" value="HAG0017478.1"/>
    <property type="molecule type" value="Genomic_DNA"/>
</dbReference>
<gene>
    <name evidence="1" type="ORF">G8O67_004864</name>
</gene>
<organism evidence="1">
    <name type="scientific">Salmonella enterica</name>
    <name type="common">Salmonella choleraesuis</name>
    <dbReference type="NCBI Taxonomy" id="28901"/>
    <lineage>
        <taxon>Bacteria</taxon>
        <taxon>Pseudomonadati</taxon>
        <taxon>Pseudomonadota</taxon>
        <taxon>Gammaproteobacteria</taxon>
        <taxon>Enterobacterales</taxon>
        <taxon>Enterobacteriaceae</taxon>
        <taxon>Salmonella</taxon>
    </lineage>
</organism>
<dbReference type="AlphaFoldDB" id="A0A756I6A7"/>